<dbReference type="Gene3D" id="3.30.420.40">
    <property type="match status" value="2"/>
</dbReference>
<evidence type="ECO:0000313" key="7">
    <source>
        <dbReference type="EMBL" id="SHI67660.1"/>
    </source>
</evidence>
<gene>
    <name evidence="7" type="ORF">SAMN05444373_100674</name>
</gene>
<dbReference type="PANTHER" id="PTHR43095">
    <property type="entry name" value="SUGAR KINASE"/>
    <property type="match status" value="1"/>
</dbReference>
<dbReference type="InterPro" id="IPR000577">
    <property type="entry name" value="Carb_kinase_FGGY"/>
</dbReference>
<accession>A0A1M6D341</accession>
<dbReference type="AlphaFoldDB" id="A0A1M6D341"/>
<dbReference type="GO" id="GO:0016773">
    <property type="term" value="F:phosphotransferase activity, alcohol group as acceptor"/>
    <property type="evidence" value="ECO:0007669"/>
    <property type="project" value="InterPro"/>
</dbReference>
<evidence type="ECO:0000259" key="6">
    <source>
        <dbReference type="Pfam" id="PF02782"/>
    </source>
</evidence>
<dbReference type="GO" id="GO:0005975">
    <property type="term" value="P:carbohydrate metabolic process"/>
    <property type="evidence" value="ECO:0007669"/>
    <property type="project" value="InterPro"/>
</dbReference>
<feature type="domain" description="Carbohydrate kinase FGGY C-terminal" evidence="6">
    <location>
        <begin position="260"/>
        <end position="451"/>
    </location>
</feature>
<dbReference type="InterPro" id="IPR018485">
    <property type="entry name" value="FGGY_C"/>
</dbReference>
<dbReference type="Pfam" id="PF02782">
    <property type="entry name" value="FGGY_C"/>
    <property type="match status" value="1"/>
</dbReference>
<dbReference type="InterPro" id="IPR043129">
    <property type="entry name" value="ATPase_NBD"/>
</dbReference>
<evidence type="ECO:0000259" key="5">
    <source>
        <dbReference type="Pfam" id="PF00370"/>
    </source>
</evidence>
<dbReference type="InterPro" id="IPR018483">
    <property type="entry name" value="Carb_kinase_FGGY_CS"/>
</dbReference>
<proteinExistence type="inferred from homology"/>
<dbReference type="PROSITE" id="PS00445">
    <property type="entry name" value="FGGY_KINASES_2"/>
    <property type="match status" value="1"/>
</dbReference>
<dbReference type="Pfam" id="PF00370">
    <property type="entry name" value="FGGY_N"/>
    <property type="match status" value="1"/>
</dbReference>
<reference evidence="7 8" key="1">
    <citation type="submission" date="2016-11" db="EMBL/GenBank/DDBJ databases">
        <authorList>
            <person name="Varghese N."/>
            <person name="Submissions S."/>
        </authorList>
    </citation>
    <scope>NUCLEOTIDE SEQUENCE [LARGE SCALE GENOMIC DNA]</scope>
    <source>
        <strain evidence="7 8">DSM 19027</strain>
    </source>
</reference>
<dbReference type="EMBL" id="FQZP01000006">
    <property type="protein sequence ID" value="SHI67660.1"/>
    <property type="molecule type" value="Genomic_DNA"/>
</dbReference>
<evidence type="ECO:0000256" key="3">
    <source>
        <dbReference type="ARBA" id="ARBA00022777"/>
    </source>
</evidence>
<dbReference type="GO" id="GO:0016301">
    <property type="term" value="F:kinase activity"/>
    <property type="evidence" value="ECO:0007669"/>
    <property type="project" value="UniProtKB-KW"/>
</dbReference>
<dbReference type="InterPro" id="IPR050406">
    <property type="entry name" value="FGGY_Carb_Kinase"/>
</dbReference>
<comment type="similarity">
    <text evidence="1 4">Belongs to the FGGY kinase family.</text>
</comment>
<dbReference type="InterPro" id="IPR018484">
    <property type="entry name" value="FGGY_N"/>
</dbReference>
<dbReference type="PIRSF" id="PIRSF000538">
    <property type="entry name" value="GlpK"/>
    <property type="match status" value="1"/>
</dbReference>
<sequence>MRYYLGLDNGGTTTKAALYDEKGNEVGFASVETRMLTPKPGFTERDMDEMWEANCAVIREVLEKTGIDASHVRAVAICGHGKGLYLWGKNNRPVRNGIISTDNRAWEYMVKWREDGTEKKAFELTCQHVMACQPVALLAWLKDHEPEIMDNIKYIFEAKDYVRFRLTGEAYAEMTDFSGTNLVNLHTRQYDPRILELFGLSELMDALPPLRLSTDICGTVCAEAAMKTGLREGTPVAGGMFDIDACALAAHVADEDHVCMIAGTWSINEFIRKTPVLDGTVMMNSLFCIPEYYLIEECSPTSAGNNEWFVQTLMPEFIREEKRAGRSPWQEIDKMVESIAPSEFCPIFLPFLMASNVHPNAKGSFVGMSSYHTRAHLLRSVFEGIAFSHRYHYEKLRKCMERDPKSIRLAGGAARSKVWTQIFADVMKCPVETVAVRETGALGSAIAAAVAVGDYANINEALDAMSRLAPAVMPNPDNFEVYDKKYELYCKTIDALDSVWDSYQALIDRASKG</sequence>
<evidence type="ECO:0000256" key="4">
    <source>
        <dbReference type="RuleBase" id="RU003733"/>
    </source>
</evidence>
<protein>
    <submittedName>
        <fullName evidence="7">L-xylulokinase</fullName>
    </submittedName>
</protein>
<evidence type="ECO:0000256" key="1">
    <source>
        <dbReference type="ARBA" id="ARBA00009156"/>
    </source>
</evidence>
<dbReference type="OrthoDB" id="9805576at2"/>
<feature type="domain" description="Carbohydrate kinase FGGY N-terminal" evidence="5">
    <location>
        <begin position="3"/>
        <end position="248"/>
    </location>
</feature>
<evidence type="ECO:0000313" key="8">
    <source>
        <dbReference type="Proteomes" id="UP000324781"/>
    </source>
</evidence>
<keyword evidence="2 4" id="KW-0808">Transferase</keyword>
<dbReference type="PANTHER" id="PTHR43095:SF3">
    <property type="entry name" value="L-XYLULOSE_3-KETO-L-GULONATE KINASE"/>
    <property type="match status" value="1"/>
</dbReference>
<keyword evidence="3 4" id="KW-0418">Kinase</keyword>
<dbReference type="CDD" id="cd07802">
    <property type="entry name" value="ASKHA_NBD_FGGY_EcLyxK-like"/>
    <property type="match status" value="1"/>
</dbReference>
<dbReference type="Proteomes" id="UP000324781">
    <property type="component" value="Unassembled WGS sequence"/>
</dbReference>
<dbReference type="RefSeq" id="WP_149677941.1">
    <property type="nucleotide sequence ID" value="NZ_FQZP01000006.1"/>
</dbReference>
<keyword evidence="8" id="KW-1185">Reference proteome</keyword>
<dbReference type="SUPFAM" id="SSF53067">
    <property type="entry name" value="Actin-like ATPase domain"/>
    <property type="match status" value="2"/>
</dbReference>
<organism evidence="7 8">
    <name type="scientific">Thermoclostridium caenicola</name>
    <dbReference type="NCBI Taxonomy" id="659425"/>
    <lineage>
        <taxon>Bacteria</taxon>
        <taxon>Bacillati</taxon>
        <taxon>Bacillota</taxon>
        <taxon>Clostridia</taxon>
        <taxon>Eubacteriales</taxon>
        <taxon>Oscillospiraceae</taxon>
        <taxon>Thermoclostridium</taxon>
    </lineage>
</organism>
<evidence type="ECO:0000256" key="2">
    <source>
        <dbReference type="ARBA" id="ARBA00022679"/>
    </source>
</evidence>
<name>A0A1M6D341_9FIRM</name>